<dbReference type="EMBL" id="QLNI01000015">
    <property type="protein sequence ID" value="RAM02384.1"/>
    <property type="molecule type" value="Genomic_DNA"/>
</dbReference>
<accession>A0A328FCG9</accession>
<feature type="region of interest" description="Disordered" evidence="1">
    <location>
        <begin position="209"/>
        <end position="259"/>
    </location>
</feature>
<proteinExistence type="predicted"/>
<name>A0A328FCG9_9BACT</name>
<evidence type="ECO:0000313" key="5">
    <source>
        <dbReference type="Proteomes" id="UP000293902"/>
    </source>
</evidence>
<dbReference type="Proteomes" id="UP000293902">
    <property type="component" value="Chromosome"/>
</dbReference>
<evidence type="ECO:0000256" key="1">
    <source>
        <dbReference type="SAM" id="MobiDB-lite"/>
    </source>
</evidence>
<dbReference type="RefSeq" id="WP_111955791.1">
    <property type="nucleotide sequence ID" value="NZ_CP036313.1"/>
</dbReference>
<dbReference type="OrthoDB" id="9922767at2"/>
<evidence type="ECO:0000313" key="3">
    <source>
        <dbReference type="EMBL" id="RAM02384.1"/>
    </source>
</evidence>
<gene>
    <name evidence="3" type="ORF">DO021_08860</name>
    <name evidence="2" type="ORF">EYB58_09840</name>
</gene>
<sequence length="281" mass="30189">MDKKDLFKKITAIAVGILIIGCAGSPQPKPTQTVTGKWHGQGINADGNRADWPQFAPQYNTSETNTKLWISNNADQICLLAEVKNPGIARQLTQDGLILSVETGEKDARPFSIQLKGHTPFSPRGKFPAPMPGVKLPDTLIVTYPFSSGPVTMSMKEARTTGIAIGLADADHHTLIFEAVISLDTFFFDIPRIAGTVISIALSAKGRSFAMKRRGSPGTNKEERPKGVPPGGRMPDQGTSASNHDPSKPDDIKQTNAPDKSFRAAVKIILAGPSKETPIPR</sequence>
<reference evidence="2 5" key="2">
    <citation type="submission" date="2019-02" db="EMBL/GenBank/DDBJ databases">
        <title>Complete genome sequence of Desulfobacter hydrogenophilus AcRS1.</title>
        <authorList>
            <person name="Marietou A."/>
            <person name="Lund M.B."/>
            <person name="Marshall I.P.G."/>
            <person name="Schreiber L."/>
            <person name="Jorgensen B."/>
        </authorList>
    </citation>
    <scope>NUCLEOTIDE SEQUENCE [LARGE SCALE GENOMIC DNA]</scope>
    <source>
        <strain evidence="2 5">AcRS1</strain>
    </source>
</reference>
<evidence type="ECO:0000313" key="4">
    <source>
        <dbReference type="Proteomes" id="UP000248798"/>
    </source>
</evidence>
<keyword evidence="5" id="KW-1185">Reference proteome</keyword>
<dbReference type="PROSITE" id="PS51257">
    <property type="entry name" value="PROKAR_LIPOPROTEIN"/>
    <property type="match status" value="1"/>
</dbReference>
<reference evidence="3 4" key="1">
    <citation type="submission" date="2018-06" db="EMBL/GenBank/DDBJ databases">
        <title>Complete Genome Sequence of Desulfobacter hydrogenophilus (DSM3380).</title>
        <authorList>
            <person name="Marietou A."/>
            <person name="Schreiber L."/>
            <person name="Marshall I."/>
            <person name="Jorgensen B."/>
        </authorList>
    </citation>
    <scope>NUCLEOTIDE SEQUENCE [LARGE SCALE GENOMIC DNA]</scope>
    <source>
        <strain evidence="3 4">DSM 3380</strain>
    </source>
</reference>
<protein>
    <submittedName>
        <fullName evidence="3">Uncharacterized protein</fullName>
    </submittedName>
</protein>
<evidence type="ECO:0000313" key="2">
    <source>
        <dbReference type="EMBL" id="QBH13194.1"/>
    </source>
</evidence>
<dbReference type="AlphaFoldDB" id="A0A328FCG9"/>
<dbReference type="EMBL" id="CP036313">
    <property type="protein sequence ID" value="QBH13194.1"/>
    <property type="molecule type" value="Genomic_DNA"/>
</dbReference>
<organism evidence="3 4">
    <name type="scientific">Desulfobacter hydrogenophilus</name>
    <dbReference type="NCBI Taxonomy" id="2291"/>
    <lineage>
        <taxon>Bacteria</taxon>
        <taxon>Pseudomonadati</taxon>
        <taxon>Thermodesulfobacteriota</taxon>
        <taxon>Desulfobacteria</taxon>
        <taxon>Desulfobacterales</taxon>
        <taxon>Desulfobacteraceae</taxon>
        <taxon>Desulfobacter</taxon>
    </lineage>
</organism>
<dbReference type="Proteomes" id="UP000248798">
    <property type="component" value="Unassembled WGS sequence"/>
</dbReference>